<dbReference type="EMBL" id="BAAAIE010000118">
    <property type="protein sequence ID" value="GAA1000956.1"/>
    <property type="molecule type" value="Genomic_DNA"/>
</dbReference>
<gene>
    <name evidence="1" type="ORF">GCM10009576_091550</name>
</gene>
<accession>A0ABP4D9L0</accession>
<organism evidence="1 2">
    <name type="scientific">Streptomyces rhizosphaericus</name>
    <dbReference type="NCBI Taxonomy" id="114699"/>
    <lineage>
        <taxon>Bacteria</taxon>
        <taxon>Bacillati</taxon>
        <taxon>Actinomycetota</taxon>
        <taxon>Actinomycetes</taxon>
        <taxon>Kitasatosporales</taxon>
        <taxon>Streptomycetaceae</taxon>
        <taxon>Streptomyces</taxon>
        <taxon>Streptomyces violaceusniger group</taxon>
    </lineage>
</organism>
<reference evidence="2" key="1">
    <citation type="journal article" date="2019" name="Int. J. Syst. Evol. Microbiol.">
        <title>The Global Catalogue of Microorganisms (GCM) 10K type strain sequencing project: providing services to taxonomists for standard genome sequencing and annotation.</title>
        <authorList>
            <consortium name="The Broad Institute Genomics Platform"/>
            <consortium name="The Broad Institute Genome Sequencing Center for Infectious Disease"/>
            <person name="Wu L."/>
            <person name="Ma J."/>
        </authorList>
    </citation>
    <scope>NUCLEOTIDE SEQUENCE [LARGE SCALE GENOMIC DNA]</scope>
    <source>
        <strain evidence="2">JCM 11445</strain>
    </source>
</reference>
<comment type="caution">
    <text evidence="1">The sequence shown here is derived from an EMBL/GenBank/DDBJ whole genome shotgun (WGS) entry which is preliminary data.</text>
</comment>
<sequence length="135" mass="14723">MSENQRLRVTTGITYTAVLDFSRETVLYLARLLEAERRARGTRRATRRLGPFKQAVLVLRRLLDNTRIAQLAADNGISGRSCHRYVLEGIAVLNAQGPTLAQAIARAKAAGHTHVMLEKAPTSASNCLIARLSGG</sequence>
<protein>
    <recommendedName>
        <fullName evidence="3">Transposase</fullName>
    </recommendedName>
</protein>
<evidence type="ECO:0000313" key="1">
    <source>
        <dbReference type="EMBL" id="GAA1000956.1"/>
    </source>
</evidence>
<keyword evidence="2" id="KW-1185">Reference proteome</keyword>
<evidence type="ECO:0000313" key="2">
    <source>
        <dbReference type="Proteomes" id="UP001500033"/>
    </source>
</evidence>
<proteinExistence type="predicted"/>
<name>A0ABP4D9L0_9ACTN</name>
<dbReference type="Proteomes" id="UP001500033">
    <property type="component" value="Unassembled WGS sequence"/>
</dbReference>
<evidence type="ECO:0008006" key="3">
    <source>
        <dbReference type="Google" id="ProtNLM"/>
    </source>
</evidence>